<gene>
    <name evidence="1" type="ORF">LGN22_26975</name>
</gene>
<dbReference type="SUPFAM" id="SSF110849">
    <property type="entry name" value="ParB/Sulfiredoxin"/>
    <property type="match status" value="1"/>
</dbReference>
<evidence type="ECO:0000313" key="1">
    <source>
        <dbReference type="EMBL" id="MCA8382553.1"/>
    </source>
</evidence>
<sequence>MDDRTQQLDLTAPIPTGNIKAAAAAAGATSADLWMVPYGQLHYDPSDNIRPVDPEWVKHLTALMMENGYDKGSPLHCYARKVAGKDLLFVYKGQHRYLAAGKAIEAGKDIGKIPVVVRDAKTVNRAEMVIDGYLSNNGKQSSPLDLAAAVAELRDIHGMTLAAICKRLNVTDQTIRDVGLLERAPAELHQLIRIGQCTGTLAIEQIRLHGGDKALERIVVGISKAAEAGKTKVTKKYLEAVPLLDTHSDQEPSPERAVPAAVNSGIDTDAHAAPLVASTAADATIETQAPMQAASRQSAPTKISEKQSKQLLQALQAVLHDKNFGRLAKPTIEAVHTALMPLADLLGRPSTPKVWPVSEPDANGCCEPVDTVCGPERTGRIKGPLAYIRVAQPAPGAWIYAIEYNTGTSFASEPLKVSHQTRAVWTRAQAIRSGAARLIETIKSPVHGRSKAEQASFKRILEWANEIIGMPDPDMTAEFSAATAKGERPDLSDVLTAIGHKQRISSNKALLDAAFPARKAKPALDPASAWPFPTGAAN</sequence>
<comment type="caution">
    <text evidence="1">The sequence shown here is derived from an EMBL/GenBank/DDBJ whole genome shotgun (WGS) entry which is preliminary data.</text>
</comment>
<dbReference type="RefSeq" id="WP_175027561.1">
    <property type="nucleotide sequence ID" value="NZ_JAIZTC010000008.1"/>
</dbReference>
<dbReference type="EMBL" id="JAIZTC010000008">
    <property type="protein sequence ID" value="MCA8382553.1"/>
    <property type="molecule type" value="Genomic_DNA"/>
</dbReference>
<evidence type="ECO:0000313" key="2">
    <source>
        <dbReference type="Proteomes" id="UP001199070"/>
    </source>
</evidence>
<dbReference type="InterPro" id="IPR036086">
    <property type="entry name" value="ParB/Sulfiredoxin_sf"/>
</dbReference>
<dbReference type="Proteomes" id="UP001199070">
    <property type="component" value="Unassembled WGS sequence"/>
</dbReference>
<name>A0AAW4TM90_9BURK</name>
<proteinExistence type="predicted"/>
<reference evidence="1" key="1">
    <citation type="submission" date="2023-08" db="EMBL/GenBank/DDBJ databases">
        <title>A collection of bacterial strains from the Burkholderia cepacia Research Laboratory and Repository.</title>
        <authorList>
            <person name="Lipuma J."/>
            <person name="Spilker T."/>
        </authorList>
    </citation>
    <scope>NUCLEOTIDE SEQUENCE</scope>
    <source>
        <strain evidence="1">AU0862</strain>
    </source>
</reference>
<dbReference type="AlphaFoldDB" id="A0AAW4TM90"/>
<dbReference type="SUPFAM" id="SSF109709">
    <property type="entry name" value="KorB DNA-binding domain-like"/>
    <property type="match status" value="1"/>
</dbReference>
<organism evidence="1 2">
    <name type="scientific">Burkholderia cenocepacia</name>
    <dbReference type="NCBI Taxonomy" id="95486"/>
    <lineage>
        <taxon>Bacteria</taxon>
        <taxon>Pseudomonadati</taxon>
        <taxon>Pseudomonadota</taxon>
        <taxon>Betaproteobacteria</taxon>
        <taxon>Burkholderiales</taxon>
        <taxon>Burkholderiaceae</taxon>
        <taxon>Burkholderia</taxon>
        <taxon>Burkholderia cepacia complex</taxon>
    </lineage>
</organism>
<protein>
    <submittedName>
        <fullName evidence="1">Pyridoxal phosphate biosynthetic protein PdxJ</fullName>
    </submittedName>
</protein>
<accession>A0AAW4TM90</accession>